<gene>
    <name evidence="2" type="ORF">JMJ55_09190</name>
</gene>
<proteinExistence type="predicted"/>
<organism evidence="2 3">
    <name type="scientific">Belnapia mucosa</name>
    <dbReference type="NCBI Taxonomy" id="2804532"/>
    <lineage>
        <taxon>Bacteria</taxon>
        <taxon>Pseudomonadati</taxon>
        <taxon>Pseudomonadota</taxon>
        <taxon>Alphaproteobacteria</taxon>
        <taxon>Acetobacterales</taxon>
        <taxon>Roseomonadaceae</taxon>
        <taxon>Belnapia</taxon>
    </lineage>
</organism>
<accession>A0ABS1V2Z1</accession>
<evidence type="ECO:0000313" key="3">
    <source>
        <dbReference type="Proteomes" id="UP000606490"/>
    </source>
</evidence>
<keyword evidence="1" id="KW-0472">Membrane</keyword>
<evidence type="ECO:0000313" key="2">
    <source>
        <dbReference type="EMBL" id="MBL6455496.1"/>
    </source>
</evidence>
<evidence type="ECO:0000256" key="1">
    <source>
        <dbReference type="SAM" id="Phobius"/>
    </source>
</evidence>
<dbReference type="Proteomes" id="UP000606490">
    <property type="component" value="Unassembled WGS sequence"/>
</dbReference>
<keyword evidence="1" id="KW-1133">Transmembrane helix</keyword>
<dbReference type="RefSeq" id="WP_202825230.1">
    <property type="nucleotide sequence ID" value="NZ_JAEUXJ010000003.1"/>
</dbReference>
<keyword evidence="1" id="KW-0812">Transmembrane</keyword>
<name>A0ABS1V2Z1_9PROT</name>
<reference evidence="2 3" key="1">
    <citation type="submission" date="2021-01" db="EMBL/GenBank/DDBJ databases">
        <title>Belnapia mucosa sp. nov. and Belnapia arida sp. nov., isolated from the Tabernas Desert (Almeria, Spain).</title>
        <authorList>
            <person name="Molina-Menor E."/>
            <person name="Vidal-Verdu A."/>
            <person name="Calonge A."/>
            <person name="Satari L."/>
            <person name="Pereto Magraner J."/>
            <person name="Porcar Miralles M."/>
        </authorList>
    </citation>
    <scope>NUCLEOTIDE SEQUENCE [LARGE SCALE GENOMIC DNA]</scope>
    <source>
        <strain evidence="2 3">T6</strain>
    </source>
</reference>
<dbReference type="EMBL" id="JAEUXJ010000003">
    <property type="protein sequence ID" value="MBL6455496.1"/>
    <property type="molecule type" value="Genomic_DNA"/>
</dbReference>
<protein>
    <submittedName>
        <fullName evidence="2">Uncharacterized protein</fullName>
    </submittedName>
</protein>
<feature type="transmembrane region" description="Helical" evidence="1">
    <location>
        <begin position="467"/>
        <end position="486"/>
    </location>
</feature>
<comment type="caution">
    <text evidence="2">The sequence shown here is derived from an EMBL/GenBank/DDBJ whole genome shotgun (WGS) entry which is preliminary data.</text>
</comment>
<sequence length="492" mass="54664">MVTIVPYVEMVVSVPFWMASSPRPLNRERRVRLLRHAAQALRQTEGAVAIAWEVCELASSSNPMEVAPPRLWHPANMTQQKGAVLVGHVDAVAEPMLDCLRLASPAPAPQVSLLARRILLYDHGLGVVEYGIAFDGRGTAAAAGLLDDADYWARIRAAASAVLAERRLGILDSGPWNREMTRLQQAFEQVTQSECGTGWTVPIAELFWDRDAAQANAPAYLFSEYSVNFLLFDAAGPEDGGNAHGAAVTRTVLGRQLVRVDASQGRFSDYRAASPHLSHVVHGAINSLVVLHGQPGEPDAERLREAVRSLLRIAWLKYGALREASDGLLAKQIEWGFGSGDRACGIRETSRRIGNLHQVEQLSRIMLAEFEPSRFWDTELEQDIYHRSHELWDMPSVERVFREQLVSVAAIERELHRQNEVRRSRLLQWIISGIGLLTLVSTVNDYVELSTRSESKILDFPIGTTNLTHTLLLLLVLGLFLSWRLTPRGGTN</sequence>
<keyword evidence="3" id="KW-1185">Reference proteome</keyword>